<comment type="caution">
    <text evidence="3">The sequence shown here is derived from an EMBL/GenBank/DDBJ whole genome shotgun (WGS) entry which is preliminary data.</text>
</comment>
<dbReference type="Proteomes" id="UP000319927">
    <property type="component" value="Unassembled WGS sequence"/>
</dbReference>
<gene>
    <name evidence="3" type="ORF">FHX75_121826</name>
</gene>
<evidence type="ECO:0000313" key="3">
    <source>
        <dbReference type="EMBL" id="TWG23279.1"/>
    </source>
</evidence>
<protein>
    <submittedName>
        <fullName evidence="3">Carboxypeptidase family protein</fullName>
    </submittedName>
</protein>
<dbReference type="InterPro" id="IPR008969">
    <property type="entry name" value="CarboxyPept-like_regulatory"/>
</dbReference>
<sequence>MKKTTTRVTAALAVLAMVLFGATAAQAEPGATITGTVTDRTTGAPLAGACVSLMSTAELALATRCTDSTGTYTFTGVTGQSFWGVHIRARATGRPDVWWPSAPDYFNGEPLHVEPGTTGRADFSMVTEVGGFQGRITHPDGSPAYASAVTAVAVDGDWRARALTDNEGRYRLVNLPVGAYRLGVGPEGWVPQQWVPGKASQGDGTVFTVTAGSTTTVDERYVSVAPPTSIGNGTIAGLVTARATGEPVAGACVTAVNADLGGEVGRSCTDATGRYRIERLWYQYRYRLRVQATGFPEQWAEDANDFDNAALYPVSGEEVTTVDVALRVGGGTIRGRVTPEEGGTMPWSLSVVARAVDDSWRGGVMAVDGEYQLDRVPAGDYRVYFYAAGRTRQFHPGVATAEEAAIVHVAEGGTTVVDERLVPAGSVEIDLVDKSTRRPVSGCVELVESVEKACTPSGSNRVTFPVVWATTQRAETARVTPGPGYWQRSVGNIQVTSGKATRLTLEMEPAATVKTSVVDGAGNKVAGVCVKPVSGHSVPTIPLRQENENRRYCSDASGAVTLGPLPAGPTQLFVQSTKPWGAQWYATTGGTGDRRTATTLNLVAGTVTSTAPIRLDRAGSITGTVNGADGKFVEGCVQAGADQPDLPGGAAKGCTVFTNPYEGRFTISGLGPYRWPLQYTGQWIGDDKPFALAWSGNATNRYLATPVQVKADATVTAPPVTLRYDGSIRQFDVGAGAGTYWSVEAYHPSTGDLVAVYRRAYDEAMVGLPAGPLLLRYVPGSGKPCWYVAGGATGGAGSTPRPTVVTLAARQVIDSVRLVPGSTCLAVPVATREGPSKPG</sequence>
<evidence type="ECO:0000256" key="2">
    <source>
        <dbReference type="SAM" id="SignalP"/>
    </source>
</evidence>
<keyword evidence="1 2" id="KW-0732">Signal</keyword>
<dbReference type="SUPFAM" id="SSF49464">
    <property type="entry name" value="Carboxypeptidase regulatory domain-like"/>
    <property type="match status" value="2"/>
</dbReference>
<dbReference type="GO" id="GO:0030246">
    <property type="term" value="F:carbohydrate binding"/>
    <property type="evidence" value="ECO:0007669"/>
    <property type="project" value="InterPro"/>
</dbReference>
<dbReference type="Gene3D" id="2.60.40.1120">
    <property type="entry name" value="Carboxypeptidase-like, regulatory domain"/>
    <property type="match status" value="4"/>
</dbReference>
<keyword evidence="4" id="KW-1185">Reference proteome</keyword>
<feature type="signal peptide" evidence="2">
    <location>
        <begin position="1"/>
        <end position="27"/>
    </location>
</feature>
<dbReference type="GO" id="GO:0004180">
    <property type="term" value="F:carboxypeptidase activity"/>
    <property type="evidence" value="ECO:0007669"/>
    <property type="project" value="UniProtKB-KW"/>
</dbReference>
<keyword evidence="3" id="KW-0378">Hydrolase</keyword>
<dbReference type="InterPro" id="IPR013784">
    <property type="entry name" value="Carb-bd-like_fold"/>
</dbReference>
<dbReference type="PANTHER" id="PTHR23303">
    <property type="entry name" value="CARBOXYPEPTIDASE REGULATORY REGION-CONTAINING"/>
    <property type="match status" value="1"/>
</dbReference>
<evidence type="ECO:0000256" key="1">
    <source>
        <dbReference type="ARBA" id="ARBA00022729"/>
    </source>
</evidence>
<dbReference type="OrthoDB" id="3632511at2"/>
<accession>A0A561WHC0</accession>
<feature type="chain" id="PRO_5021855094" evidence="2">
    <location>
        <begin position="28"/>
        <end position="839"/>
    </location>
</feature>
<reference evidence="3 4" key="1">
    <citation type="submission" date="2019-06" db="EMBL/GenBank/DDBJ databases">
        <title>Sequencing the genomes of 1000 actinobacteria strains.</title>
        <authorList>
            <person name="Klenk H.-P."/>
        </authorList>
    </citation>
    <scope>NUCLEOTIDE SEQUENCE [LARGE SCALE GENOMIC DNA]</scope>
    <source>
        <strain evidence="3 4">DSM 102131</strain>
    </source>
</reference>
<dbReference type="AlphaFoldDB" id="A0A561WHC0"/>
<dbReference type="RefSeq" id="WP_154941788.1">
    <property type="nucleotide sequence ID" value="NZ_VIXA01000002.1"/>
</dbReference>
<name>A0A561WHC0_9ACTN</name>
<organism evidence="3 4">
    <name type="scientific">Micromonospora palomenae</name>
    <dbReference type="NCBI Taxonomy" id="1461247"/>
    <lineage>
        <taxon>Bacteria</taxon>
        <taxon>Bacillati</taxon>
        <taxon>Actinomycetota</taxon>
        <taxon>Actinomycetes</taxon>
        <taxon>Micromonosporales</taxon>
        <taxon>Micromonosporaceae</taxon>
        <taxon>Micromonospora</taxon>
    </lineage>
</organism>
<dbReference type="EMBL" id="VIXA01000002">
    <property type="protein sequence ID" value="TWG23279.1"/>
    <property type="molecule type" value="Genomic_DNA"/>
</dbReference>
<keyword evidence="3" id="KW-0645">Protease</keyword>
<dbReference type="Pfam" id="PF13620">
    <property type="entry name" value="CarboxypepD_reg"/>
    <property type="match status" value="3"/>
</dbReference>
<dbReference type="PANTHER" id="PTHR23303:SF14">
    <property type="entry name" value="BOS COMPLEX SUBUNIT NOMO1-RELATED"/>
    <property type="match status" value="1"/>
</dbReference>
<dbReference type="SUPFAM" id="SSF49452">
    <property type="entry name" value="Starch-binding domain-like"/>
    <property type="match status" value="2"/>
</dbReference>
<evidence type="ECO:0000313" key="4">
    <source>
        <dbReference type="Proteomes" id="UP000319927"/>
    </source>
</evidence>
<keyword evidence="3" id="KW-0121">Carboxypeptidase</keyword>
<proteinExistence type="predicted"/>
<dbReference type="InterPro" id="IPR051417">
    <property type="entry name" value="SDr/BOS_complex"/>
</dbReference>